<comment type="subunit">
    <text evidence="34">The protease is a homodimer, whose active site consists of two apposed aspartic acid residues.</text>
</comment>
<keyword evidence="42" id="KW-1185">Reference proteome</keyword>
<evidence type="ECO:0000313" key="41">
    <source>
        <dbReference type="EMBL" id="KAJ9536531.1"/>
    </source>
</evidence>
<dbReference type="EMBL" id="JARYMX010000017">
    <property type="protein sequence ID" value="KAJ9536531.1"/>
    <property type="molecule type" value="Genomic_DNA"/>
</dbReference>
<feature type="domain" description="CCHC-type" evidence="39">
    <location>
        <begin position="289"/>
        <end position="306"/>
    </location>
</feature>
<sequence>MYEEFRKKLDPTSVHFVLNKVEDEDSGDEDSDGSISSKPHMNKPTIDDRGIKLDDFTGLGTPDVYLEWERQVDKIGDYKGFDDKQRFKIAYIRLTKTAGLWFENLKASRTRARKEKIKTWTVLKKKLRNKYLPDDYEQTQYLKLTSLTQDDMSVMEYVAEFDKLCLVCDLAEKETMKIARFIRGLNRPIAKKVELSPYSSFNDVCKLAMKIESHMQEEKSKSSFHGSGSGNSKGFSSFKSNVSQSSPQTSYKQTPVRFPPKKEGPTFKDDKRVEKQKVFISKEEFENRRKCFKCQGKGHMASECPSRRTLTMKQYMEWEEEDKYIEFLPECEQNQEEADGDEEEEDAYAENDANLIIVRRVLHSECLANADQRENLFHTRCKVGNHTCNMIIDSGSCTNVASVDMVNKLQLPIRDHVKPYKLNWLDDSKGLNVKKQALVSFSIGNYKEELWCDVIPMSACHLLLGRPWQFDRKVIHEGDTNIYSVKVGNKRIKLQPLSPNDYYAHVREPKKKTSLFLSAKDFEKEVEESGGMAYALVVKQTAPNLPPHDPLLFDLLGEFSDVFPEELPKGLPPLRGIEHAIDLVPGAPLPNKPAYRCDPEASKELQRQIDDLIQKGKHKPLCRTSSLGSKERWNMAMCIDSRAINNITIKYRFPMPRLEDMLDELHGAEIFSKIDLRSGYHQMRIREGDEWKTAFKTKQGLYEWMVMPFGLCNAPSSFMRLMNEVLRPFLNKFIVVYLDDILRDKVEHAFHLRRLFEKLREQKLFGKLEKCAFMVPNISFLGYIVSNQGVKVDPEKVHAISSWLTPNNMHDVRSFHGLASFYRRFIKNFSSIMAPITELLKKTGEFEWSKSAQKAFEEIKEKLCNAPILALPDFNKLFEVECDASGVGIGAVLLQEKKPISFFSEKLSGAKLNYSNYDREFYAIVRSLDHWSHYLRPKPFVLHSDHEALKFIHGQQKLNFRHAKWVEFLQSFTFSSKYKEGKSNVVADALSRRAYLLAMVDTRVIGFEHIKGLYESDNDFAQEFKAPTRNFTLQDGFLFKGNKLCIPKCGVRELLVREVHSGAIAGHFGIHKTMDLLAENFFWPKMIQDVQSVVSRCATCQKAKSTFSKGLYTPLPVASSPWDSVSMDFIIGLPRTQRGKDSIMVVVDRFSKMAHFIPMNKTDDAQHVADLYFREIVRLHGVPRSIVSDRDSKFLSHFWKCVWRMLGTKLMFSTSHHPQTDGQTEVTNRTLGTLLRGLVSKTQKDWDVKLCHAEFAYNRSHSSTTSRSPFEVVYGVNPFLPIDLLPLHKDDIHVDAKKRLEVFKKTCEQVKERIEKMNAVYKARANKNRRQPVFKPGDLVWVHLRKERFPSKRKNKLMPRADGPFEIDLPSDLGGVSATFNVGDLSPYLDDTNLRANSLKEGGNDVKSEENSFEEPIPTPKEFRSTSVYVIANDTSNLQYKGIGKRELQAVQGHKEAAITNKKRQKEPTHKNPETTKTNRRKSRKKQDNKQAPPKELPEEKRPEPAPITLAHGRNRLLLPLLPNHSV</sequence>
<evidence type="ECO:0000256" key="24">
    <source>
        <dbReference type="ARBA" id="ARBA00022932"/>
    </source>
</evidence>
<dbReference type="GO" id="GO:0003677">
    <property type="term" value="F:DNA binding"/>
    <property type="evidence" value="ECO:0007669"/>
    <property type="project" value="UniProtKB-KW"/>
</dbReference>
<dbReference type="InterPro" id="IPR005162">
    <property type="entry name" value="Retrotrans_gag_dom"/>
</dbReference>
<dbReference type="Gene3D" id="1.10.340.70">
    <property type="match status" value="1"/>
</dbReference>
<dbReference type="Proteomes" id="UP001172457">
    <property type="component" value="Unassembled WGS sequence"/>
</dbReference>
<dbReference type="InterPro" id="IPR001878">
    <property type="entry name" value="Znf_CCHC"/>
</dbReference>
<comment type="function">
    <text evidence="31">Integrase (IN) targets the VLP to the nucleus, where a subparticle preintegration complex (PIC) containing at least integrase and the newly synthesized dsDNA copy of the retrotransposon must transit the nuclear membrane. Once in the nucleus, integrase performs the integration of the dsDNA into the host genome.</text>
</comment>
<dbReference type="InterPro" id="IPR012337">
    <property type="entry name" value="RNaseH-like_sf"/>
</dbReference>
<evidence type="ECO:0000256" key="11">
    <source>
        <dbReference type="ARBA" id="ARBA00022723"/>
    </source>
</evidence>
<dbReference type="Pfam" id="PF03732">
    <property type="entry name" value="Retrotrans_gag"/>
    <property type="match status" value="1"/>
</dbReference>
<dbReference type="CDD" id="cd00303">
    <property type="entry name" value="retropepsin_like"/>
    <property type="match status" value="1"/>
</dbReference>
<dbReference type="GO" id="GO:0003964">
    <property type="term" value="F:RNA-directed DNA polymerase activity"/>
    <property type="evidence" value="ECO:0007669"/>
    <property type="project" value="UniProtKB-KW"/>
</dbReference>
<dbReference type="GO" id="GO:0006310">
    <property type="term" value="P:DNA recombination"/>
    <property type="evidence" value="ECO:0007669"/>
    <property type="project" value="UniProtKB-KW"/>
</dbReference>
<keyword evidence="5" id="KW-0963">Cytoplasm</keyword>
<comment type="function">
    <text evidence="2">The aspartyl protease (PR) mediates the proteolytic cleavages of the Gag and Gag-Pol polyproteins after assembly of the VLP.</text>
</comment>
<dbReference type="GO" id="GO:0004523">
    <property type="term" value="F:RNA-DNA hybrid ribonuclease activity"/>
    <property type="evidence" value="ECO:0007669"/>
    <property type="project" value="UniProtKB-EC"/>
</dbReference>
<evidence type="ECO:0000256" key="21">
    <source>
        <dbReference type="ARBA" id="ARBA00022884"/>
    </source>
</evidence>
<evidence type="ECO:0000256" key="3">
    <source>
        <dbReference type="ARBA" id="ARBA00004123"/>
    </source>
</evidence>
<dbReference type="InterPro" id="IPR056924">
    <property type="entry name" value="SH3_Tf2-1"/>
</dbReference>
<evidence type="ECO:0000256" key="35">
    <source>
        <dbReference type="ARBA" id="ARBA00082890"/>
    </source>
</evidence>
<keyword evidence="9" id="KW-0548">Nucleotidyltransferase</keyword>
<feature type="region of interest" description="Disordered" evidence="38">
    <location>
        <begin position="1396"/>
        <end position="1420"/>
    </location>
</feature>
<feature type="region of interest" description="Disordered" evidence="38">
    <location>
        <begin position="216"/>
        <end position="268"/>
    </location>
</feature>
<feature type="compositionally biased region" description="Basic residues" evidence="38">
    <location>
        <begin position="1478"/>
        <end position="1487"/>
    </location>
</feature>
<dbReference type="Gene3D" id="2.40.70.10">
    <property type="entry name" value="Acid Proteases"/>
    <property type="match status" value="1"/>
</dbReference>
<dbReference type="Gene3D" id="3.30.70.270">
    <property type="match status" value="2"/>
</dbReference>
<keyword evidence="8" id="KW-0808">Transferase</keyword>
<dbReference type="InterPro" id="IPR043128">
    <property type="entry name" value="Rev_trsase/Diguanyl_cyclase"/>
</dbReference>
<dbReference type="PANTHER" id="PTHR35046">
    <property type="entry name" value="ZINC KNUCKLE (CCHC-TYPE) FAMILY PROTEIN"/>
    <property type="match status" value="1"/>
</dbReference>
<dbReference type="CDD" id="cd09274">
    <property type="entry name" value="RNase_HI_RT_Ty3"/>
    <property type="match status" value="1"/>
</dbReference>
<keyword evidence="10" id="KW-0540">Nuclease</keyword>
<evidence type="ECO:0000256" key="26">
    <source>
        <dbReference type="ARBA" id="ARBA00023125"/>
    </source>
</evidence>
<feature type="region of interest" description="Disordered" evidence="38">
    <location>
        <begin position="1449"/>
        <end position="1527"/>
    </location>
</feature>
<organism evidence="41 42">
    <name type="scientific">Centaurea solstitialis</name>
    <name type="common">yellow star-thistle</name>
    <dbReference type="NCBI Taxonomy" id="347529"/>
    <lineage>
        <taxon>Eukaryota</taxon>
        <taxon>Viridiplantae</taxon>
        <taxon>Streptophyta</taxon>
        <taxon>Embryophyta</taxon>
        <taxon>Tracheophyta</taxon>
        <taxon>Spermatophyta</taxon>
        <taxon>Magnoliopsida</taxon>
        <taxon>eudicotyledons</taxon>
        <taxon>Gunneridae</taxon>
        <taxon>Pentapetalae</taxon>
        <taxon>asterids</taxon>
        <taxon>campanulids</taxon>
        <taxon>Asterales</taxon>
        <taxon>Asteraceae</taxon>
        <taxon>Carduoideae</taxon>
        <taxon>Cardueae</taxon>
        <taxon>Centaureinae</taxon>
        <taxon>Centaurea</taxon>
    </lineage>
</organism>
<comment type="subcellular location">
    <subcellularLocation>
        <location evidence="4">Cytoplasm</location>
    </subcellularLocation>
    <subcellularLocation>
        <location evidence="3">Nucleus</location>
    </subcellularLocation>
</comment>
<keyword evidence="16 36" id="KW-0863">Zinc-finger</keyword>
<dbReference type="CDD" id="cd01647">
    <property type="entry name" value="RT_LTR"/>
    <property type="match status" value="1"/>
</dbReference>
<dbReference type="Pfam" id="PF00665">
    <property type="entry name" value="rve"/>
    <property type="match status" value="1"/>
</dbReference>
<feature type="region of interest" description="Disordered" evidence="38">
    <location>
        <begin position="20"/>
        <end position="49"/>
    </location>
</feature>
<keyword evidence="15" id="KW-0255">Endonuclease</keyword>
<evidence type="ECO:0000256" key="4">
    <source>
        <dbReference type="ARBA" id="ARBA00004496"/>
    </source>
</evidence>
<keyword evidence="6" id="KW-1188">Viral release from host cell</keyword>
<dbReference type="GO" id="GO:0003887">
    <property type="term" value="F:DNA-directed DNA polymerase activity"/>
    <property type="evidence" value="ECO:0007669"/>
    <property type="project" value="UniProtKB-KW"/>
</dbReference>
<dbReference type="Gene3D" id="3.30.420.10">
    <property type="entry name" value="Ribonuclease H-like superfamily/Ribonuclease H"/>
    <property type="match status" value="1"/>
</dbReference>
<reference evidence="41" key="1">
    <citation type="submission" date="2023-03" db="EMBL/GenBank/DDBJ databases">
        <title>Chromosome-scale reference genome and RAD-based genetic map of yellow starthistle (Centaurea solstitialis) reveal putative structural variation and QTLs associated with invader traits.</title>
        <authorList>
            <person name="Reatini B."/>
            <person name="Cang F.A."/>
            <person name="Jiang Q."/>
            <person name="Mckibben M.T.W."/>
            <person name="Barker M.S."/>
            <person name="Rieseberg L.H."/>
            <person name="Dlugosch K.M."/>
        </authorList>
    </citation>
    <scope>NUCLEOTIDE SEQUENCE</scope>
    <source>
        <strain evidence="41">CAN-66</strain>
        <tissue evidence="41">Leaf</tissue>
    </source>
</reference>
<keyword evidence="22" id="KW-0229">DNA integration</keyword>
<keyword evidence="24" id="KW-0239">DNA-directed DNA polymerase</keyword>
<evidence type="ECO:0000256" key="10">
    <source>
        <dbReference type="ARBA" id="ARBA00022722"/>
    </source>
</evidence>
<dbReference type="InterPro" id="IPR001584">
    <property type="entry name" value="Integrase_cat-core"/>
</dbReference>
<dbReference type="Pfam" id="PF17921">
    <property type="entry name" value="Integrase_H2C2"/>
    <property type="match status" value="1"/>
</dbReference>
<dbReference type="GO" id="GO:0005737">
    <property type="term" value="C:cytoplasm"/>
    <property type="evidence" value="ECO:0007669"/>
    <property type="project" value="UniProtKB-SubCell"/>
</dbReference>
<dbReference type="GO" id="GO:0005634">
    <property type="term" value="C:nucleus"/>
    <property type="evidence" value="ECO:0007669"/>
    <property type="project" value="UniProtKB-SubCell"/>
</dbReference>
<comment type="function">
    <text evidence="33">Capsid protein (CA) is the structural component of the virus-like particle (VLP), forming the shell that encapsulates the genomic RNA-nucleocapsid complex.</text>
</comment>
<dbReference type="InterPro" id="IPR036397">
    <property type="entry name" value="RNaseH_sf"/>
</dbReference>
<evidence type="ECO:0000256" key="34">
    <source>
        <dbReference type="ARBA" id="ARBA00063849"/>
    </source>
</evidence>
<dbReference type="Pfam" id="PF24626">
    <property type="entry name" value="SH3_Tf2-1"/>
    <property type="match status" value="1"/>
</dbReference>
<dbReference type="SUPFAM" id="SSF57756">
    <property type="entry name" value="Retrovirus zinc finger-like domains"/>
    <property type="match status" value="1"/>
</dbReference>
<evidence type="ECO:0000256" key="13">
    <source>
        <dbReference type="ARBA" id="ARBA00022750"/>
    </source>
</evidence>
<dbReference type="InterPro" id="IPR043502">
    <property type="entry name" value="DNA/RNA_pol_sf"/>
</dbReference>
<feature type="domain" description="Integrase catalytic" evidence="40">
    <location>
        <begin position="1117"/>
        <end position="1277"/>
    </location>
</feature>
<dbReference type="GO" id="GO:0075523">
    <property type="term" value="P:viral translational frameshifting"/>
    <property type="evidence" value="ECO:0007669"/>
    <property type="project" value="UniProtKB-KW"/>
</dbReference>
<keyword evidence="17" id="KW-0378">Hydrolase</keyword>
<comment type="caution">
    <text evidence="41">The sequence shown here is derived from an EMBL/GenBank/DDBJ whole genome shotgun (WGS) entry which is preliminary data.</text>
</comment>
<dbReference type="InterPro" id="IPR000477">
    <property type="entry name" value="RT_dom"/>
</dbReference>
<dbReference type="GO" id="GO:0003723">
    <property type="term" value="F:RNA binding"/>
    <property type="evidence" value="ECO:0007669"/>
    <property type="project" value="UniProtKB-KW"/>
</dbReference>
<evidence type="ECO:0000256" key="31">
    <source>
        <dbReference type="ARBA" id="ARBA00025615"/>
    </source>
</evidence>
<evidence type="ECO:0000256" key="8">
    <source>
        <dbReference type="ARBA" id="ARBA00022679"/>
    </source>
</evidence>
<feature type="compositionally biased region" description="Low complexity" evidence="38">
    <location>
        <begin position="223"/>
        <end position="246"/>
    </location>
</feature>
<evidence type="ECO:0000256" key="23">
    <source>
        <dbReference type="ARBA" id="ARBA00022918"/>
    </source>
</evidence>
<dbReference type="InterPro" id="IPR021109">
    <property type="entry name" value="Peptidase_aspartic_dom_sf"/>
</dbReference>
<evidence type="ECO:0000256" key="12">
    <source>
        <dbReference type="ARBA" id="ARBA00022741"/>
    </source>
</evidence>
<keyword evidence="23" id="KW-0695">RNA-directed DNA polymerase</keyword>
<dbReference type="Pfam" id="PF00098">
    <property type="entry name" value="zf-CCHC"/>
    <property type="match status" value="1"/>
</dbReference>
<evidence type="ECO:0000259" key="40">
    <source>
        <dbReference type="PROSITE" id="PS50994"/>
    </source>
</evidence>
<evidence type="ECO:0000256" key="18">
    <source>
        <dbReference type="ARBA" id="ARBA00022833"/>
    </source>
</evidence>
<dbReference type="InterPro" id="IPR036875">
    <property type="entry name" value="Znf_CCHC_sf"/>
</dbReference>
<evidence type="ECO:0000256" key="14">
    <source>
        <dbReference type="ARBA" id="ARBA00022758"/>
    </source>
</evidence>
<dbReference type="SUPFAM" id="SSF53098">
    <property type="entry name" value="Ribonuclease H-like"/>
    <property type="match status" value="1"/>
</dbReference>
<evidence type="ECO:0000256" key="7">
    <source>
        <dbReference type="ARBA" id="ARBA00022670"/>
    </source>
</evidence>
<proteinExistence type="predicted"/>
<keyword evidence="29" id="KW-0511">Multifunctional enzyme</keyword>
<dbReference type="SMART" id="SM00343">
    <property type="entry name" value="ZnF_C2HC"/>
    <property type="match status" value="1"/>
</dbReference>
<keyword evidence="7" id="KW-0645">Protease</keyword>
<dbReference type="GO" id="GO:0008270">
    <property type="term" value="F:zinc ion binding"/>
    <property type="evidence" value="ECO:0007669"/>
    <property type="project" value="UniProtKB-KW"/>
</dbReference>
<evidence type="ECO:0000256" key="38">
    <source>
        <dbReference type="SAM" id="MobiDB-lite"/>
    </source>
</evidence>
<dbReference type="InterPro" id="IPR041577">
    <property type="entry name" value="RT_RNaseH_2"/>
</dbReference>
<evidence type="ECO:0000256" key="27">
    <source>
        <dbReference type="ARBA" id="ARBA00023172"/>
    </source>
</evidence>
<name>A0AA38SHP6_9ASTR</name>
<dbReference type="SUPFAM" id="SSF56672">
    <property type="entry name" value="DNA/RNA polymerases"/>
    <property type="match status" value="1"/>
</dbReference>
<evidence type="ECO:0000256" key="19">
    <source>
        <dbReference type="ARBA" id="ARBA00022840"/>
    </source>
</evidence>
<keyword evidence="20" id="KW-0460">Magnesium</keyword>
<dbReference type="GO" id="GO:0004190">
    <property type="term" value="F:aspartic-type endopeptidase activity"/>
    <property type="evidence" value="ECO:0007669"/>
    <property type="project" value="UniProtKB-KW"/>
</dbReference>
<dbReference type="Gene3D" id="3.10.10.10">
    <property type="entry name" value="HIV Type 1 Reverse Transcriptase, subunit A, domain 1"/>
    <property type="match status" value="1"/>
</dbReference>
<protein>
    <recommendedName>
        <fullName evidence="35">Gag3-Pol3</fullName>
    </recommendedName>
</protein>
<dbReference type="FunFam" id="3.30.70.270:FF:000026">
    <property type="entry name" value="Transposon Ty3-G Gag-Pol polyprotein"/>
    <property type="match status" value="1"/>
</dbReference>
<dbReference type="FunFam" id="3.30.420.10:FF:000032">
    <property type="entry name" value="Retrovirus-related Pol polyprotein from transposon 297-like Protein"/>
    <property type="match status" value="1"/>
</dbReference>
<evidence type="ECO:0000256" key="37">
    <source>
        <dbReference type="SAM" id="Coils"/>
    </source>
</evidence>
<evidence type="ECO:0000256" key="16">
    <source>
        <dbReference type="ARBA" id="ARBA00022771"/>
    </source>
</evidence>
<comment type="function">
    <text evidence="32">Nucleocapsid protein p11 (NC) forms the nucleocore that coats the retro-elements dimeric RNA. Binds these RNAs through its zinc fingers. Promotes primer tRNA(i)-Met annealing to the multipartite primer-binding site (PBS), dimerization of Ty3 RNA and initiation of reverse transcription.</text>
</comment>
<dbReference type="GO" id="GO:0015074">
    <property type="term" value="P:DNA integration"/>
    <property type="evidence" value="ECO:0007669"/>
    <property type="project" value="UniProtKB-KW"/>
</dbReference>
<dbReference type="PROSITE" id="PS50994">
    <property type="entry name" value="INTEGRASE"/>
    <property type="match status" value="1"/>
</dbReference>
<keyword evidence="25" id="KW-0917">Virion maturation</keyword>
<evidence type="ECO:0000256" key="17">
    <source>
        <dbReference type="ARBA" id="ARBA00022801"/>
    </source>
</evidence>
<feature type="compositionally biased region" description="Low complexity" evidence="38">
    <location>
        <begin position="1516"/>
        <end position="1527"/>
    </location>
</feature>
<keyword evidence="21" id="KW-0694">RNA-binding</keyword>
<keyword evidence="27" id="KW-0233">DNA recombination</keyword>
<feature type="coiled-coil region" evidence="37">
    <location>
        <begin position="1293"/>
        <end position="1320"/>
    </location>
</feature>
<dbReference type="GO" id="GO:0006508">
    <property type="term" value="P:proteolysis"/>
    <property type="evidence" value="ECO:0007669"/>
    <property type="project" value="UniProtKB-KW"/>
</dbReference>
<keyword evidence="18" id="KW-0862">Zinc</keyword>
<keyword evidence="28" id="KW-0539">Nucleus</keyword>
<evidence type="ECO:0000256" key="6">
    <source>
        <dbReference type="ARBA" id="ARBA00022612"/>
    </source>
</evidence>
<dbReference type="FunFam" id="1.10.340.70:FF:000001">
    <property type="entry name" value="Retrovirus-related Pol polyprotein from transposon gypsy-like Protein"/>
    <property type="match status" value="1"/>
</dbReference>
<dbReference type="Pfam" id="PF17919">
    <property type="entry name" value="RT_RNaseH_2"/>
    <property type="match status" value="1"/>
</dbReference>
<keyword evidence="37" id="KW-0175">Coiled coil</keyword>
<dbReference type="Gene3D" id="4.10.60.10">
    <property type="entry name" value="Zinc finger, CCHC-type"/>
    <property type="match status" value="1"/>
</dbReference>
<accession>A0AA38SHP6</accession>
<dbReference type="GO" id="GO:0005524">
    <property type="term" value="F:ATP binding"/>
    <property type="evidence" value="ECO:0007669"/>
    <property type="project" value="UniProtKB-KW"/>
</dbReference>
<dbReference type="Pfam" id="PF00078">
    <property type="entry name" value="RVT_1"/>
    <property type="match status" value="1"/>
</dbReference>
<keyword evidence="13" id="KW-0064">Aspartyl protease</keyword>
<keyword evidence="26" id="KW-0238">DNA-binding</keyword>
<evidence type="ECO:0000256" key="25">
    <source>
        <dbReference type="ARBA" id="ARBA00023113"/>
    </source>
</evidence>
<evidence type="ECO:0000256" key="5">
    <source>
        <dbReference type="ARBA" id="ARBA00022490"/>
    </source>
</evidence>
<evidence type="ECO:0000256" key="1">
    <source>
        <dbReference type="ARBA" id="ARBA00000077"/>
    </source>
</evidence>
<keyword evidence="11" id="KW-0479">Metal-binding</keyword>
<evidence type="ECO:0000256" key="9">
    <source>
        <dbReference type="ARBA" id="ARBA00022695"/>
    </source>
</evidence>
<evidence type="ECO:0000256" key="29">
    <source>
        <dbReference type="ARBA" id="ARBA00023268"/>
    </source>
</evidence>
<dbReference type="PROSITE" id="PS50158">
    <property type="entry name" value="ZF_CCHC"/>
    <property type="match status" value="1"/>
</dbReference>
<dbReference type="InterPro" id="IPR041588">
    <property type="entry name" value="Integrase_H2C2"/>
</dbReference>
<comment type="catalytic activity">
    <reaction evidence="1">
        <text>Endonucleolytic cleavage to 5'-phosphomonoester.</text>
        <dbReference type="EC" id="3.1.26.4"/>
    </reaction>
</comment>
<evidence type="ECO:0000256" key="36">
    <source>
        <dbReference type="PROSITE-ProRule" id="PRU00047"/>
    </source>
</evidence>
<gene>
    <name evidence="41" type="ORF">OSB04_un000283</name>
</gene>
<keyword evidence="12" id="KW-0547">Nucleotide-binding</keyword>
<comment type="function">
    <text evidence="30">Reverse transcriptase/ribonuclease H (RT) is a multifunctional enzyme that catalyzes the conversion of the retro-elements RNA genome into dsDNA within the VLP. The enzyme displays a DNA polymerase activity that can copy either DNA or RNA templates, and a ribonuclease H (RNase H) activity that cleaves the RNA strand of RNA-DNA heteroduplexes during plus-strand synthesis and hydrolyzes RNA primers. The conversion leads to a linear dsDNA copy of the retrotransposon that includes long terminal repeats (LTRs) at both ends.</text>
</comment>
<dbReference type="FunFam" id="3.10.10.10:FF:000007">
    <property type="entry name" value="Retrovirus-related Pol polyprotein from transposon 17.6-like Protein"/>
    <property type="match status" value="1"/>
</dbReference>
<evidence type="ECO:0000259" key="39">
    <source>
        <dbReference type="PROSITE" id="PS50158"/>
    </source>
</evidence>
<dbReference type="PANTHER" id="PTHR35046:SF26">
    <property type="entry name" value="RNA-DIRECTED DNA POLYMERASE"/>
    <property type="match status" value="1"/>
</dbReference>
<evidence type="ECO:0000256" key="33">
    <source>
        <dbReference type="ARBA" id="ARBA00055383"/>
    </source>
</evidence>
<evidence type="ECO:0000256" key="20">
    <source>
        <dbReference type="ARBA" id="ARBA00022842"/>
    </source>
</evidence>
<keyword evidence="19" id="KW-0067">ATP-binding</keyword>
<feature type="compositionally biased region" description="Acidic residues" evidence="38">
    <location>
        <begin position="22"/>
        <end position="32"/>
    </location>
</feature>
<evidence type="ECO:0000256" key="32">
    <source>
        <dbReference type="ARBA" id="ARBA00055265"/>
    </source>
</evidence>
<evidence type="ECO:0000256" key="2">
    <source>
        <dbReference type="ARBA" id="ARBA00002180"/>
    </source>
</evidence>
<evidence type="ECO:0000313" key="42">
    <source>
        <dbReference type="Proteomes" id="UP001172457"/>
    </source>
</evidence>
<evidence type="ECO:0000256" key="28">
    <source>
        <dbReference type="ARBA" id="ARBA00023242"/>
    </source>
</evidence>
<evidence type="ECO:0000256" key="15">
    <source>
        <dbReference type="ARBA" id="ARBA00022759"/>
    </source>
</evidence>
<evidence type="ECO:0000256" key="22">
    <source>
        <dbReference type="ARBA" id="ARBA00022908"/>
    </source>
</evidence>
<evidence type="ECO:0000256" key="30">
    <source>
        <dbReference type="ARBA" id="ARBA00025590"/>
    </source>
</evidence>
<keyword evidence="14" id="KW-0688">Ribosomal frameshifting</keyword>